<dbReference type="SUPFAM" id="SSF56672">
    <property type="entry name" value="DNA/RNA polymerases"/>
    <property type="match status" value="1"/>
</dbReference>
<dbReference type="InterPro" id="IPR043502">
    <property type="entry name" value="DNA/RNA_pol_sf"/>
</dbReference>
<sequence length="828" mass="90517">MVRVFGSSGDSHGFHRGSDEDATKIKLKPGIEALAEGVSPQTLLSEAGFTQSQNAARSSDDAKEEGSEMDLEEKPPPLPQGLSGSPADGDICRDPPGEARMAQDERTLATKIPSASRDAAKRKKPKSARKQLNAPDSDTEDRGDQQWTNEDLTQTFYKKGLFSFLLDDPVMKILSPMLIGELQGITSGAFNASELFDLKTSVIQRSARIMVSQYASATSEAESDSSADLQRMTLAATEQQAVDEVIGTATEPMVDRHQYEPPIKIQSGRQEHRKEMIVQSAPAKESNTAQETTGEESGGFQPEEESHTNTTEPKGETWRDREQLRSMERRGTQAEPKEESDDDMNDAVSGSATLSTGSTTIPREAVNAPQWTGVGKDHHYLHLALVVKAYGVGIRLSIDYEVVNSLTILMVYHMWLINDLIEDLDKTLWLVSAFITPFGLFEWTMMPFGLKNALRSINESNSLERENAIVYYTTTGAATRDRNNLLCVSVVFRKVKMAKGDKSAIPATPKKSGGMRSEVSGLPRSSYSTPTTSRMTPITERFVSFDDSVDYSDAKEDEDDDYLVEKTPVSELSEGAVVSIGHSTGVRALARNLAEELEEVASPTMVSDDDGSDGAKPSVATGKTTSQSTDFRPLINGDTPGANKVIGKTLELMMTKSSCMQMIGPTLARQAVWMDLGGEWVVPIDSTSACQVSQDTVMLLRAMGSTQVLRAAFGVEEIAPGRQVVARQAFMPADPSQVPLPQTPIKQNESSTGVFGSKESPYMHDSHMVTPRSASRQDRVVKESEVSRQTSNTYKGPAQQSDRRYDMNEDSSDDGKDLWDVDHLEGDL</sequence>
<feature type="compositionally biased region" description="Basic and acidic residues" evidence="1">
    <location>
        <begin position="801"/>
        <end position="828"/>
    </location>
</feature>
<gene>
    <name evidence="2" type="ORF">PHMEG_00015957</name>
</gene>
<evidence type="ECO:0000256" key="1">
    <source>
        <dbReference type="SAM" id="MobiDB-lite"/>
    </source>
</evidence>
<dbReference type="Proteomes" id="UP000198211">
    <property type="component" value="Unassembled WGS sequence"/>
</dbReference>
<feature type="region of interest" description="Disordered" evidence="1">
    <location>
        <begin position="503"/>
        <end position="533"/>
    </location>
</feature>
<feature type="region of interest" description="Disordered" evidence="1">
    <location>
        <begin position="1"/>
        <end position="22"/>
    </location>
</feature>
<feature type="compositionally biased region" description="Polar residues" evidence="1">
    <location>
        <begin position="787"/>
        <end position="800"/>
    </location>
</feature>
<evidence type="ECO:0008006" key="4">
    <source>
        <dbReference type="Google" id="ProtNLM"/>
    </source>
</evidence>
<dbReference type="AlphaFoldDB" id="A0A225W058"/>
<feature type="region of interest" description="Disordered" evidence="1">
    <location>
        <begin position="38"/>
        <end position="147"/>
    </location>
</feature>
<feature type="compositionally biased region" description="Polar residues" evidence="1">
    <location>
        <begin position="39"/>
        <end position="57"/>
    </location>
</feature>
<keyword evidence="3" id="KW-1185">Reference proteome</keyword>
<dbReference type="Gene3D" id="3.10.10.10">
    <property type="entry name" value="HIV Type 1 Reverse Transcriptase, subunit A, domain 1"/>
    <property type="match status" value="1"/>
</dbReference>
<proteinExistence type="predicted"/>
<feature type="region of interest" description="Disordered" evidence="1">
    <location>
        <begin position="735"/>
        <end position="828"/>
    </location>
</feature>
<evidence type="ECO:0000313" key="3">
    <source>
        <dbReference type="Proteomes" id="UP000198211"/>
    </source>
</evidence>
<comment type="caution">
    <text evidence="2">The sequence shown here is derived from an EMBL/GenBank/DDBJ whole genome shotgun (WGS) entry which is preliminary data.</text>
</comment>
<name>A0A225W058_9STRA</name>
<feature type="non-terminal residue" evidence="2">
    <location>
        <position position="828"/>
    </location>
</feature>
<feature type="region of interest" description="Disordered" evidence="1">
    <location>
        <begin position="250"/>
        <end position="361"/>
    </location>
</feature>
<feature type="compositionally biased region" description="Low complexity" evidence="1">
    <location>
        <begin position="523"/>
        <end position="533"/>
    </location>
</feature>
<organism evidence="2 3">
    <name type="scientific">Phytophthora megakarya</name>
    <dbReference type="NCBI Taxonomy" id="4795"/>
    <lineage>
        <taxon>Eukaryota</taxon>
        <taxon>Sar</taxon>
        <taxon>Stramenopiles</taxon>
        <taxon>Oomycota</taxon>
        <taxon>Peronosporomycetes</taxon>
        <taxon>Peronosporales</taxon>
        <taxon>Peronosporaceae</taxon>
        <taxon>Phytophthora</taxon>
    </lineage>
</organism>
<feature type="compositionally biased region" description="Low complexity" evidence="1">
    <location>
        <begin position="349"/>
        <end position="360"/>
    </location>
</feature>
<feature type="compositionally biased region" description="Polar residues" evidence="1">
    <location>
        <begin position="744"/>
        <end position="754"/>
    </location>
</feature>
<feature type="region of interest" description="Disordered" evidence="1">
    <location>
        <begin position="600"/>
        <end position="638"/>
    </location>
</feature>
<protein>
    <recommendedName>
        <fullName evidence="4">Eukaryotic/viral aspartic protease</fullName>
    </recommendedName>
</protein>
<dbReference type="EMBL" id="NBNE01002233">
    <property type="protein sequence ID" value="OWZ11076.1"/>
    <property type="molecule type" value="Genomic_DNA"/>
</dbReference>
<feature type="compositionally biased region" description="Basic and acidic residues" evidence="1">
    <location>
        <begin position="775"/>
        <end position="786"/>
    </location>
</feature>
<evidence type="ECO:0000313" key="2">
    <source>
        <dbReference type="EMBL" id="OWZ11076.1"/>
    </source>
</evidence>
<feature type="compositionally biased region" description="Basic and acidic residues" evidence="1">
    <location>
        <begin position="12"/>
        <end position="22"/>
    </location>
</feature>
<feature type="compositionally biased region" description="Basic and acidic residues" evidence="1">
    <location>
        <begin position="313"/>
        <end position="337"/>
    </location>
</feature>
<feature type="compositionally biased region" description="Basic and acidic residues" evidence="1">
    <location>
        <begin position="90"/>
        <end position="108"/>
    </location>
</feature>
<reference evidence="3" key="1">
    <citation type="submission" date="2017-03" db="EMBL/GenBank/DDBJ databases">
        <title>Phytopthora megakarya and P. palmivora, two closely related causual agents of cacao black pod achieved similar genome size and gene model numbers by different mechanisms.</title>
        <authorList>
            <person name="Ali S."/>
            <person name="Shao J."/>
            <person name="Larry D.J."/>
            <person name="Kronmiller B."/>
            <person name="Shen D."/>
            <person name="Strem M.D."/>
            <person name="Melnick R.L."/>
            <person name="Guiltinan M.J."/>
            <person name="Tyler B.M."/>
            <person name="Meinhardt L.W."/>
            <person name="Bailey B.A."/>
        </authorList>
    </citation>
    <scope>NUCLEOTIDE SEQUENCE [LARGE SCALE GENOMIC DNA]</scope>
    <source>
        <strain evidence="3">zdho120</strain>
    </source>
</reference>
<feature type="compositionally biased region" description="Polar residues" evidence="1">
    <location>
        <begin position="621"/>
        <end position="630"/>
    </location>
</feature>
<feature type="compositionally biased region" description="Basic residues" evidence="1">
    <location>
        <begin position="120"/>
        <end position="129"/>
    </location>
</feature>
<accession>A0A225W058</accession>